<keyword evidence="2" id="KW-0812">Transmembrane</keyword>
<organism evidence="4 5">
    <name type="scientific">Candidatus Neomicrothrix parvicella RN1</name>
    <dbReference type="NCBI Taxonomy" id="1229780"/>
    <lineage>
        <taxon>Bacteria</taxon>
        <taxon>Bacillati</taxon>
        <taxon>Actinomycetota</taxon>
        <taxon>Acidimicrobiia</taxon>
        <taxon>Acidimicrobiales</taxon>
        <taxon>Microthrixaceae</taxon>
        <taxon>Candidatus Neomicrothrix</taxon>
    </lineage>
</organism>
<keyword evidence="5" id="KW-1185">Reference proteome</keyword>
<dbReference type="EMBL" id="CANL01000029">
    <property type="protein sequence ID" value="CCM64215.1"/>
    <property type="molecule type" value="Genomic_DNA"/>
</dbReference>
<keyword evidence="2" id="KW-1133">Transmembrane helix</keyword>
<proteinExistence type="predicted"/>
<keyword evidence="2" id="KW-0472">Membrane</keyword>
<comment type="caution">
    <text evidence="4">The sequence shown here is derived from an EMBL/GenBank/DDBJ whole genome shotgun (WGS) entry which is preliminary data.</text>
</comment>
<feature type="region of interest" description="Disordered" evidence="1">
    <location>
        <begin position="218"/>
        <end position="249"/>
    </location>
</feature>
<gene>
    <name evidence="4" type="ORF">BN381_350075</name>
</gene>
<dbReference type="HOGENOM" id="CLU_1114232_0_0_11"/>
<feature type="domain" description="DUF4349" evidence="3">
    <location>
        <begin position="41"/>
        <end position="170"/>
    </location>
</feature>
<dbReference type="RefSeq" id="WP_012227959.1">
    <property type="nucleotide sequence ID" value="NZ_HG422565.1"/>
</dbReference>
<dbReference type="PROSITE" id="PS51257">
    <property type="entry name" value="PROKAR_LIPOPROTEIN"/>
    <property type="match status" value="1"/>
</dbReference>
<evidence type="ECO:0000256" key="1">
    <source>
        <dbReference type="SAM" id="MobiDB-lite"/>
    </source>
</evidence>
<evidence type="ECO:0000313" key="4">
    <source>
        <dbReference type="EMBL" id="CCM64215.1"/>
    </source>
</evidence>
<accession>R4Z0L5</accession>
<dbReference type="InterPro" id="IPR025645">
    <property type="entry name" value="DUF4349"/>
</dbReference>
<sequence length="249" mass="27357">MSPPRPTFDRTVVGRVLMLAGLALLLTSCGGNSGVGLFGDYNGRLDFATKDVAAGRQQARLIVEEGHQGRLEKEETSFPPRFLGLFAGDPQAVMTFRVPARQFDSTMVDLDTPSVGTVTNRVVTGRDDIERRSDLSEISQILNDRLDEVVDQNGDDEDVIDAQEQLAELAEQSNRPVLVVTLQPGRGLGGWFSVLFFNRLVWLILGLMVGFAFGHKKGEPKVSPVYGKDDDRQNSPEKNPDVNDWGEPA</sequence>
<dbReference type="Proteomes" id="UP000018291">
    <property type="component" value="Unassembled WGS sequence"/>
</dbReference>
<reference evidence="4 5" key="1">
    <citation type="journal article" date="2013" name="ISME J.">
        <title>Metabolic model for the filamentous 'Candidatus Microthrix parvicella' based on genomic and metagenomic analyses.</title>
        <authorList>
            <person name="Jon McIlroy S."/>
            <person name="Kristiansen R."/>
            <person name="Albertsen M."/>
            <person name="Michael Karst S."/>
            <person name="Rossetti S."/>
            <person name="Lund Nielsen J."/>
            <person name="Tandoi V."/>
            <person name="James Seviour R."/>
            <person name="Nielsen P.H."/>
        </authorList>
    </citation>
    <scope>NUCLEOTIDE SEQUENCE [LARGE SCALE GENOMIC DNA]</scope>
    <source>
        <strain evidence="4 5">RN1</strain>
    </source>
</reference>
<evidence type="ECO:0000256" key="2">
    <source>
        <dbReference type="SAM" id="Phobius"/>
    </source>
</evidence>
<evidence type="ECO:0000259" key="3">
    <source>
        <dbReference type="Pfam" id="PF14257"/>
    </source>
</evidence>
<protein>
    <recommendedName>
        <fullName evidence="3">DUF4349 domain-containing protein</fullName>
    </recommendedName>
</protein>
<dbReference type="Pfam" id="PF14257">
    <property type="entry name" value="DUF4349"/>
    <property type="match status" value="1"/>
</dbReference>
<feature type="compositionally biased region" description="Basic and acidic residues" evidence="1">
    <location>
        <begin position="227"/>
        <end position="241"/>
    </location>
</feature>
<dbReference type="AlphaFoldDB" id="R4Z0L5"/>
<feature type="transmembrane region" description="Helical" evidence="2">
    <location>
        <begin position="191"/>
        <end position="213"/>
    </location>
</feature>
<dbReference type="STRING" id="1229780.BN381_350075"/>
<evidence type="ECO:0000313" key="5">
    <source>
        <dbReference type="Proteomes" id="UP000018291"/>
    </source>
</evidence>
<name>R4Z0L5_9ACTN</name>